<organism evidence="8 9">
    <name type="scientific">Geodermatophilus sabuli</name>
    <dbReference type="NCBI Taxonomy" id="1564158"/>
    <lineage>
        <taxon>Bacteria</taxon>
        <taxon>Bacillati</taxon>
        <taxon>Actinomycetota</taxon>
        <taxon>Actinomycetes</taxon>
        <taxon>Geodermatophilales</taxon>
        <taxon>Geodermatophilaceae</taxon>
        <taxon>Geodermatophilus</taxon>
    </lineage>
</organism>
<name>A0A285EH04_9ACTN</name>
<gene>
    <name evidence="8" type="ORF">SAMN06893097_106261</name>
</gene>
<proteinExistence type="predicted"/>
<keyword evidence="3 6" id="KW-0812">Transmembrane</keyword>
<comment type="subcellular location">
    <subcellularLocation>
        <location evidence="1">Cell membrane</location>
        <topology evidence="1">Multi-pass membrane protein</topology>
    </subcellularLocation>
</comment>
<dbReference type="AlphaFoldDB" id="A0A285EH04"/>
<evidence type="ECO:0000256" key="3">
    <source>
        <dbReference type="ARBA" id="ARBA00022692"/>
    </source>
</evidence>
<feature type="domain" description="Cardiolipin synthase N-terminal" evidence="7">
    <location>
        <begin position="17"/>
        <end position="61"/>
    </location>
</feature>
<protein>
    <submittedName>
        <fullName evidence="8">Phospholipase_D-nuclease N-terminal</fullName>
    </submittedName>
</protein>
<sequence>MPLLDLFWTMFLFFCWILWFWLLFRVYGDLFSRRDIGGGAKTGWVVFTILLPYLGVFVYLISQGRSMAERTERVVERQRAATDAYIRSVAADADTVQSAKARDLLDSGAITRDEYDRMVPKVPS</sequence>
<evidence type="ECO:0000313" key="9">
    <source>
        <dbReference type="Proteomes" id="UP000219514"/>
    </source>
</evidence>
<dbReference type="RefSeq" id="WP_097207273.1">
    <property type="nucleotide sequence ID" value="NZ_JACHXB010000002.1"/>
</dbReference>
<dbReference type="GO" id="GO:0005886">
    <property type="term" value="C:plasma membrane"/>
    <property type="evidence" value="ECO:0007669"/>
    <property type="project" value="UniProtKB-SubCell"/>
</dbReference>
<keyword evidence="4 6" id="KW-1133">Transmembrane helix</keyword>
<dbReference type="InterPro" id="IPR027379">
    <property type="entry name" value="CLS_N"/>
</dbReference>
<accession>A0A285EH04</accession>
<dbReference type="Proteomes" id="UP000219514">
    <property type="component" value="Unassembled WGS sequence"/>
</dbReference>
<feature type="transmembrane region" description="Helical" evidence="6">
    <location>
        <begin position="44"/>
        <end position="62"/>
    </location>
</feature>
<evidence type="ECO:0000256" key="1">
    <source>
        <dbReference type="ARBA" id="ARBA00004651"/>
    </source>
</evidence>
<evidence type="ECO:0000256" key="4">
    <source>
        <dbReference type="ARBA" id="ARBA00022989"/>
    </source>
</evidence>
<evidence type="ECO:0000256" key="2">
    <source>
        <dbReference type="ARBA" id="ARBA00022475"/>
    </source>
</evidence>
<reference evidence="8 9" key="1">
    <citation type="submission" date="2017-09" db="EMBL/GenBank/DDBJ databases">
        <authorList>
            <person name="Ehlers B."/>
            <person name="Leendertz F.H."/>
        </authorList>
    </citation>
    <scope>NUCLEOTIDE SEQUENCE [LARGE SCALE GENOMIC DNA]</scope>
    <source>
        <strain evidence="8 9">DSM 46844</strain>
    </source>
</reference>
<evidence type="ECO:0000256" key="5">
    <source>
        <dbReference type="ARBA" id="ARBA00023136"/>
    </source>
</evidence>
<dbReference type="EMBL" id="OBDO01000006">
    <property type="protein sequence ID" value="SNX97311.1"/>
    <property type="molecule type" value="Genomic_DNA"/>
</dbReference>
<keyword evidence="2" id="KW-1003">Cell membrane</keyword>
<evidence type="ECO:0000259" key="7">
    <source>
        <dbReference type="Pfam" id="PF13396"/>
    </source>
</evidence>
<dbReference type="OrthoDB" id="7596142at2"/>
<evidence type="ECO:0000256" key="6">
    <source>
        <dbReference type="SAM" id="Phobius"/>
    </source>
</evidence>
<dbReference type="Pfam" id="PF13396">
    <property type="entry name" value="PLDc_N"/>
    <property type="match status" value="1"/>
</dbReference>
<keyword evidence="5 6" id="KW-0472">Membrane</keyword>
<evidence type="ECO:0000313" key="8">
    <source>
        <dbReference type="EMBL" id="SNX97311.1"/>
    </source>
</evidence>
<feature type="transmembrane region" description="Helical" evidence="6">
    <location>
        <begin position="6"/>
        <end position="24"/>
    </location>
</feature>
<keyword evidence="9" id="KW-1185">Reference proteome</keyword>